<dbReference type="InterPro" id="IPR007419">
    <property type="entry name" value="BFD-like_2Fe2S-bd_dom"/>
</dbReference>
<evidence type="ECO:0000259" key="1">
    <source>
        <dbReference type="Pfam" id="PF04324"/>
    </source>
</evidence>
<keyword evidence="3" id="KW-1185">Reference proteome</keyword>
<gene>
    <name evidence="2" type="ORF">SAMN02745207_02437</name>
</gene>
<protein>
    <submittedName>
        <fullName evidence="2">BFD-like [2Fe-2S] binding domain-containing protein</fullName>
    </submittedName>
</protein>
<accession>A0A1M5VQA7</accession>
<dbReference type="AlphaFoldDB" id="A0A1M5VQA7"/>
<proteinExistence type="predicted"/>
<dbReference type="STRING" id="1121316.SAMN02745207_02437"/>
<evidence type="ECO:0000313" key="3">
    <source>
        <dbReference type="Proteomes" id="UP000184447"/>
    </source>
</evidence>
<feature type="domain" description="BFD-like [2Fe-2S]-binding" evidence="1">
    <location>
        <begin position="15"/>
        <end position="66"/>
    </location>
</feature>
<evidence type="ECO:0000313" key="2">
    <source>
        <dbReference type="EMBL" id="SHH77417.1"/>
    </source>
</evidence>
<dbReference type="Proteomes" id="UP000184447">
    <property type="component" value="Unassembled WGS sequence"/>
</dbReference>
<dbReference type="Gene3D" id="1.10.10.1100">
    <property type="entry name" value="BFD-like [2Fe-2S]-binding domain"/>
    <property type="match status" value="1"/>
</dbReference>
<name>A0A1M5VQA7_9CLOT</name>
<organism evidence="2 3">
    <name type="scientific">Clostridium grantii DSM 8605</name>
    <dbReference type="NCBI Taxonomy" id="1121316"/>
    <lineage>
        <taxon>Bacteria</taxon>
        <taxon>Bacillati</taxon>
        <taxon>Bacillota</taxon>
        <taxon>Clostridia</taxon>
        <taxon>Eubacteriales</taxon>
        <taxon>Clostridiaceae</taxon>
        <taxon>Clostridium</taxon>
    </lineage>
</organism>
<dbReference type="EMBL" id="FQXM01000012">
    <property type="protein sequence ID" value="SHH77417.1"/>
    <property type="molecule type" value="Genomic_DNA"/>
</dbReference>
<reference evidence="2 3" key="1">
    <citation type="submission" date="2016-11" db="EMBL/GenBank/DDBJ databases">
        <authorList>
            <person name="Jaros S."/>
            <person name="Januszkiewicz K."/>
            <person name="Wedrychowicz H."/>
        </authorList>
    </citation>
    <scope>NUCLEOTIDE SEQUENCE [LARGE SCALE GENOMIC DNA]</scope>
    <source>
        <strain evidence="2 3">DSM 8605</strain>
    </source>
</reference>
<sequence length="70" mass="7621">MKQFEIDIMDKLTKVCICKAIPKSVIKKAINDGASTVEEVNKITGSGSGGCSGRRCSIKITELLEEYNNL</sequence>
<dbReference type="RefSeq" id="WP_073338695.1">
    <property type="nucleotide sequence ID" value="NZ_FQXM01000012.1"/>
</dbReference>
<dbReference type="InterPro" id="IPR041854">
    <property type="entry name" value="BFD-like_2Fe2S-bd_dom_sf"/>
</dbReference>
<dbReference type="Pfam" id="PF04324">
    <property type="entry name" value="Fer2_BFD"/>
    <property type="match status" value="1"/>
</dbReference>